<comment type="caution">
    <text evidence="2">The sequence shown here is derived from an EMBL/GenBank/DDBJ whole genome shotgun (WGS) entry which is preliminary data.</text>
</comment>
<feature type="region of interest" description="Disordered" evidence="1">
    <location>
        <begin position="354"/>
        <end position="410"/>
    </location>
</feature>
<proteinExistence type="predicted"/>
<sequence>MASVVTSTSATGQTGASKLFKTQAGQTFYRGALLVKGVDDGFLPQESKEAKIFHALPMGGAEVDAAIEAAGRGQWENALEESEWPSDPPLLVQLYKSFRTFWDNDTQLSEEGAWTAPIKDLFAQVLCGFPLIASDVDADTSQSTLELFGATELVLVKPDLLVGLDTSKIRVALDSMSPSVVVPGSNDFTRFLAVHCQGIPLGIHQSLSPQHVLAYVFVELKGPLGSAGEAKLQNLTACYLGLRLHFHLAKLAKNADPDNFKSPSEAISYSYGLRTGGGGSHWTLVAMKAAANSGVAGDLEVTRFTVTTLWSGDVLDPAAILSFLLVLEAIRNQSQERLELVGNWLYCLRDRAVDPPEESSNRRKRSGKAPTQGLGSSTTKRPRCQEDIGTDAGEGQSREGGGDRGNVPNRATQTHASLCVDEESLDGTLKISSPGSDPILQWAWDVGIASLQSPGEKVQLRPSPFDADLASSHLPLRPYVEPRW</sequence>
<dbReference type="Proteomes" id="UP000279259">
    <property type="component" value="Unassembled WGS sequence"/>
</dbReference>
<protein>
    <submittedName>
        <fullName evidence="2">Uncharacterized protein</fullName>
    </submittedName>
</protein>
<evidence type="ECO:0000256" key="1">
    <source>
        <dbReference type="SAM" id="MobiDB-lite"/>
    </source>
</evidence>
<gene>
    <name evidence="2" type="ORF">EHS25_001730</name>
</gene>
<dbReference type="EMBL" id="RSCD01000012">
    <property type="protein sequence ID" value="RSH89744.1"/>
    <property type="molecule type" value="Genomic_DNA"/>
</dbReference>
<keyword evidence="3" id="KW-1185">Reference proteome</keyword>
<organism evidence="2 3">
    <name type="scientific">Saitozyma podzolica</name>
    <dbReference type="NCBI Taxonomy" id="1890683"/>
    <lineage>
        <taxon>Eukaryota</taxon>
        <taxon>Fungi</taxon>
        <taxon>Dikarya</taxon>
        <taxon>Basidiomycota</taxon>
        <taxon>Agaricomycotina</taxon>
        <taxon>Tremellomycetes</taxon>
        <taxon>Tremellales</taxon>
        <taxon>Trimorphomycetaceae</taxon>
        <taxon>Saitozyma</taxon>
    </lineage>
</organism>
<dbReference type="AlphaFoldDB" id="A0A427YFP1"/>
<evidence type="ECO:0000313" key="2">
    <source>
        <dbReference type="EMBL" id="RSH89744.1"/>
    </source>
</evidence>
<evidence type="ECO:0000313" key="3">
    <source>
        <dbReference type="Proteomes" id="UP000279259"/>
    </source>
</evidence>
<accession>A0A427YFP1</accession>
<dbReference type="OrthoDB" id="2596387at2759"/>
<name>A0A427YFP1_9TREE</name>
<reference evidence="2 3" key="1">
    <citation type="submission" date="2018-11" db="EMBL/GenBank/DDBJ databases">
        <title>Genome sequence of Saitozyma podzolica DSM 27192.</title>
        <authorList>
            <person name="Aliyu H."/>
            <person name="Gorte O."/>
            <person name="Ochsenreither K."/>
        </authorList>
    </citation>
    <scope>NUCLEOTIDE SEQUENCE [LARGE SCALE GENOMIC DNA]</scope>
    <source>
        <strain evidence="2 3">DSM 27192</strain>
    </source>
</reference>